<evidence type="ECO:0008006" key="4">
    <source>
        <dbReference type="Google" id="ProtNLM"/>
    </source>
</evidence>
<name>A0A345Y1F2_9ACTN</name>
<reference evidence="2 3" key="1">
    <citation type="submission" date="2018-07" db="EMBL/GenBank/DDBJ databases">
        <title>Draft genome of the type strain Streptomyces armeniacus ATCC 15676.</title>
        <authorList>
            <person name="Labana P."/>
            <person name="Gosse J.T."/>
            <person name="Boddy C.N."/>
        </authorList>
    </citation>
    <scope>NUCLEOTIDE SEQUENCE [LARGE SCALE GENOMIC DNA]</scope>
    <source>
        <strain evidence="2 3">ATCC 15676</strain>
    </source>
</reference>
<accession>A0A345Y1F2</accession>
<protein>
    <recommendedName>
        <fullName evidence="4">ATP/GTP-binding protein</fullName>
    </recommendedName>
</protein>
<feature type="compositionally biased region" description="Basic and acidic residues" evidence="1">
    <location>
        <begin position="49"/>
        <end position="58"/>
    </location>
</feature>
<evidence type="ECO:0000313" key="2">
    <source>
        <dbReference type="EMBL" id="AXK37718.1"/>
    </source>
</evidence>
<evidence type="ECO:0000313" key="3">
    <source>
        <dbReference type="Proteomes" id="UP000254425"/>
    </source>
</evidence>
<sequence>MSLAIVGASAIPAFADGGWGSVQCDQNPHPGCELGAGREGSERGVPPKGHGEDPDQRSEGSGGSGDRRREEPEYSNPDWNRADCSYERSGYKPPTDSPAAYEGPSSGRAPAVQPAVFESAAEPPTAETAAEPKPGEKGAWYVYRCEGGGVRDALYQPPVWIPDGEEEDGPEVSPTALAEQARSQLRLPSLSIKRSPAAEQLVNLPTWLWLERGRWRKVSATASVPGVSVTVTARPTAVDWSMGDGSSRTCKGPGTPYGTGPGAKGAAQPKNASPDCGHTYRASSAGEPDEAYPVSATVRWSLAWSGAGESGAFPGLTTTSSAAFRVEESQAVNTDRQ</sequence>
<evidence type="ECO:0000256" key="1">
    <source>
        <dbReference type="SAM" id="MobiDB-lite"/>
    </source>
</evidence>
<feature type="region of interest" description="Disordered" evidence="1">
    <location>
        <begin position="17"/>
        <end position="137"/>
    </location>
</feature>
<proteinExistence type="predicted"/>
<keyword evidence="3" id="KW-1185">Reference proteome</keyword>
<dbReference type="AlphaFoldDB" id="A0A345Y1F2"/>
<feature type="compositionally biased region" description="Low complexity" evidence="1">
    <location>
        <begin position="120"/>
        <end position="132"/>
    </location>
</feature>
<feature type="compositionally biased region" description="Basic and acidic residues" evidence="1">
    <location>
        <begin position="80"/>
        <end position="90"/>
    </location>
</feature>
<organism evidence="2 3">
    <name type="scientific">Streptomyces armeniacus</name>
    <dbReference type="NCBI Taxonomy" id="83291"/>
    <lineage>
        <taxon>Bacteria</taxon>
        <taxon>Bacillati</taxon>
        <taxon>Actinomycetota</taxon>
        <taxon>Actinomycetes</taxon>
        <taxon>Kitasatosporales</taxon>
        <taxon>Streptomycetaceae</taxon>
        <taxon>Streptomyces</taxon>
    </lineage>
</organism>
<dbReference type="Proteomes" id="UP000254425">
    <property type="component" value="Chromosome"/>
</dbReference>
<gene>
    <name evidence="2" type="ORF">DVA86_28080</name>
</gene>
<dbReference type="KEGG" id="sarm:DVA86_28080"/>
<feature type="region of interest" description="Disordered" evidence="1">
    <location>
        <begin position="240"/>
        <end position="292"/>
    </location>
</feature>
<dbReference type="EMBL" id="CP031320">
    <property type="protein sequence ID" value="AXK37718.1"/>
    <property type="molecule type" value="Genomic_DNA"/>
</dbReference>